<evidence type="ECO:0000313" key="1">
    <source>
        <dbReference type="EMBL" id="GAA2629062.1"/>
    </source>
</evidence>
<dbReference type="Proteomes" id="UP001501509">
    <property type="component" value="Unassembled WGS sequence"/>
</dbReference>
<dbReference type="EMBL" id="BAAATD010000014">
    <property type="protein sequence ID" value="GAA2629062.1"/>
    <property type="molecule type" value="Genomic_DNA"/>
</dbReference>
<keyword evidence="2" id="KW-1185">Reference proteome</keyword>
<organism evidence="1 2">
    <name type="scientific">Actinomadura fulvescens</name>
    <dbReference type="NCBI Taxonomy" id="46160"/>
    <lineage>
        <taxon>Bacteria</taxon>
        <taxon>Bacillati</taxon>
        <taxon>Actinomycetota</taxon>
        <taxon>Actinomycetes</taxon>
        <taxon>Streptosporangiales</taxon>
        <taxon>Thermomonosporaceae</taxon>
        <taxon>Actinomadura</taxon>
    </lineage>
</organism>
<evidence type="ECO:0008006" key="3">
    <source>
        <dbReference type="Google" id="ProtNLM"/>
    </source>
</evidence>
<reference evidence="1 2" key="1">
    <citation type="journal article" date="2019" name="Int. J. Syst. Evol. Microbiol.">
        <title>The Global Catalogue of Microorganisms (GCM) 10K type strain sequencing project: providing services to taxonomists for standard genome sequencing and annotation.</title>
        <authorList>
            <consortium name="The Broad Institute Genomics Platform"/>
            <consortium name="The Broad Institute Genome Sequencing Center for Infectious Disease"/>
            <person name="Wu L."/>
            <person name="Ma J."/>
        </authorList>
    </citation>
    <scope>NUCLEOTIDE SEQUENCE [LARGE SCALE GENOMIC DNA]</scope>
    <source>
        <strain evidence="1 2">JCM 6833</strain>
    </source>
</reference>
<dbReference type="RefSeq" id="WP_344547544.1">
    <property type="nucleotide sequence ID" value="NZ_BAAATD010000014.1"/>
</dbReference>
<proteinExistence type="predicted"/>
<sequence>MEVADQIRLLLERKIWTQNHLAKEMRDVATPKERVQLSSIDSMARRIRAHQRGERVGPVYAELYRRVFAKHIEVFNPVVPTGPEAFVNADPLLLAWTVGRLNQRVDRRSLLQLAAVTVAGPSALEPAERLMRALTGHHRPDAETVRHLEDRTKGFHRLEEHWPAKKLYPALMAHIGELSALLETNRDVHLRHRLAMAAAESAVLGAWFAWELGDRQRAGGQARLVGIAAKQADDAASAACMTGYQTYMTGGNHAVGVQLASNALERLQAGDRATRAWLLARKGEESALLGDRKSALEAIREAEETYSGADITARPWTCFLDPARFASMCLSVYSRVREEDRAVEASNRVSAFMGPDVETKKLCVVQADMALAYYRLGDVSEAVKYARSSLEATTTMAAPLGWDRLDQVVEEFSGTKVPAVSRFREDYSASRPKTEPLSLL</sequence>
<gene>
    <name evidence="1" type="ORF">GCM10010411_78180</name>
</gene>
<accession>A0ABN3QKS0</accession>
<dbReference type="SUPFAM" id="SSF48452">
    <property type="entry name" value="TPR-like"/>
    <property type="match status" value="1"/>
</dbReference>
<comment type="caution">
    <text evidence="1">The sequence shown here is derived from an EMBL/GenBank/DDBJ whole genome shotgun (WGS) entry which is preliminary data.</text>
</comment>
<dbReference type="InterPro" id="IPR011990">
    <property type="entry name" value="TPR-like_helical_dom_sf"/>
</dbReference>
<name>A0ABN3QKS0_9ACTN</name>
<evidence type="ECO:0000313" key="2">
    <source>
        <dbReference type="Proteomes" id="UP001501509"/>
    </source>
</evidence>
<dbReference type="Gene3D" id="1.25.40.10">
    <property type="entry name" value="Tetratricopeptide repeat domain"/>
    <property type="match status" value="1"/>
</dbReference>
<protein>
    <recommendedName>
        <fullName evidence="3">XRE family transcriptional regulator</fullName>
    </recommendedName>
</protein>